<name>A0A453N4X5_AEGTS</name>
<keyword evidence="1" id="KW-0812">Transmembrane</keyword>
<keyword evidence="1" id="KW-1133">Transmembrane helix</keyword>
<keyword evidence="3" id="KW-1185">Reference proteome</keyword>
<evidence type="ECO:0000313" key="3">
    <source>
        <dbReference type="Proteomes" id="UP000015105"/>
    </source>
</evidence>
<evidence type="ECO:0000256" key="1">
    <source>
        <dbReference type="SAM" id="Phobius"/>
    </source>
</evidence>
<organism evidence="2 3">
    <name type="scientific">Aegilops tauschii subsp. strangulata</name>
    <name type="common">Goatgrass</name>
    <dbReference type="NCBI Taxonomy" id="200361"/>
    <lineage>
        <taxon>Eukaryota</taxon>
        <taxon>Viridiplantae</taxon>
        <taxon>Streptophyta</taxon>
        <taxon>Embryophyta</taxon>
        <taxon>Tracheophyta</taxon>
        <taxon>Spermatophyta</taxon>
        <taxon>Magnoliopsida</taxon>
        <taxon>Liliopsida</taxon>
        <taxon>Poales</taxon>
        <taxon>Poaceae</taxon>
        <taxon>BOP clade</taxon>
        <taxon>Pooideae</taxon>
        <taxon>Triticodae</taxon>
        <taxon>Triticeae</taxon>
        <taxon>Triticinae</taxon>
        <taxon>Aegilops</taxon>
    </lineage>
</organism>
<evidence type="ECO:0000313" key="2">
    <source>
        <dbReference type="EnsemblPlants" id="AET6Gv20217500.30"/>
    </source>
</evidence>
<reference evidence="2" key="4">
    <citation type="submission" date="2019-03" db="UniProtKB">
        <authorList>
            <consortium name="EnsemblPlants"/>
        </authorList>
    </citation>
    <scope>IDENTIFICATION</scope>
</reference>
<reference evidence="3" key="2">
    <citation type="journal article" date="2017" name="Nat. Plants">
        <title>The Aegilops tauschii genome reveals multiple impacts of transposons.</title>
        <authorList>
            <person name="Zhao G."/>
            <person name="Zou C."/>
            <person name="Li K."/>
            <person name="Wang K."/>
            <person name="Li T."/>
            <person name="Gao L."/>
            <person name="Zhang X."/>
            <person name="Wang H."/>
            <person name="Yang Z."/>
            <person name="Liu X."/>
            <person name="Jiang W."/>
            <person name="Mao L."/>
            <person name="Kong X."/>
            <person name="Jiao Y."/>
            <person name="Jia J."/>
        </authorList>
    </citation>
    <scope>NUCLEOTIDE SEQUENCE [LARGE SCALE GENOMIC DNA]</scope>
    <source>
        <strain evidence="3">cv. AL8/78</strain>
    </source>
</reference>
<reference evidence="2" key="3">
    <citation type="journal article" date="2017" name="Nature">
        <title>Genome sequence of the progenitor of the wheat D genome Aegilops tauschii.</title>
        <authorList>
            <person name="Luo M.C."/>
            <person name="Gu Y.Q."/>
            <person name="Puiu D."/>
            <person name="Wang H."/>
            <person name="Twardziok S.O."/>
            <person name="Deal K.R."/>
            <person name="Huo N."/>
            <person name="Zhu T."/>
            <person name="Wang L."/>
            <person name="Wang Y."/>
            <person name="McGuire P.E."/>
            <person name="Liu S."/>
            <person name="Long H."/>
            <person name="Ramasamy R.K."/>
            <person name="Rodriguez J.C."/>
            <person name="Van S.L."/>
            <person name="Yuan L."/>
            <person name="Wang Z."/>
            <person name="Xia Z."/>
            <person name="Xiao L."/>
            <person name="Anderson O.D."/>
            <person name="Ouyang S."/>
            <person name="Liang Y."/>
            <person name="Zimin A.V."/>
            <person name="Pertea G."/>
            <person name="Qi P."/>
            <person name="Bennetzen J.L."/>
            <person name="Dai X."/>
            <person name="Dawson M.W."/>
            <person name="Muller H.G."/>
            <person name="Kugler K."/>
            <person name="Rivarola-Duarte L."/>
            <person name="Spannagl M."/>
            <person name="Mayer K.F.X."/>
            <person name="Lu F.H."/>
            <person name="Bevan M.W."/>
            <person name="Leroy P."/>
            <person name="Li P."/>
            <person name="You F.M."/>
            <person name="Sun Q."/>
            <person name="Liu Z."/>
            <person name="Lyons E."/>
            <person name="Wicker T."/>
            <person name="Salzberg S.L."/>
            <person name="Devos K.M."/>
            <person name="Dvorak J."/>
        </authorList>
    </citation>
    <scope>NUCLEOTIDE SEQUENCE [LARGE SCALE GENOMIC DNA]</scope>
    <source>
        <strain evidence="2">cv. AL8/78</strain>
    </source>
</reference>
<feature type="transmembrane region" description="Helical" evidence="1">
    <location>
        <begin position="27"/>
        <end position="47"/>
    </location>
</feature>
<keyword evidence="1" id="KW-0472">Membrane</keyword>
<reference evidence="3" key="1">
    <citation type="journal article" date="2014" name="Science">
        <title>Ancient hybridizations among the ancestral genomes of bread wheat.</title>
        <authorList>
            <consortium name="International Wheat Genome Sequencing Consortium,"/>
            <person name="Marcussen T."/>
            <person name="Sandve S.R."/>
            <person name="Heier L."/>
            <person name="Spannagl M."/>
            <person name="Pfeifer M."/>
            <person name="Jakobsen K.S."/>
            <person name="Wulff B.B."/>
            <person name="Steuernagel B."/>
            <person name="Mayer K.F."/>
            <person name="Olsen O.A."/>
        </authorList>
    </citation>
    <scope>NUCLEOTIDE SEQUENCE [LARGE SCALE GENOMIC DNA]</scope>
    <source>
        <strain evidence="3">cv. AL8/78</strain>
    </source>
</reference>
<dbReference type="Proteomes" id="UP000015105">
    <property type="component" value="Chromosome 6D"/>
</dbReference>
<dbReference type="AlphaFoldDB" id="A0A453N4X5"/>
<sequence>MRVQVPERLHVLLFFHYFSPNLLSFEGFLWMIYDGSIICFISSFLLCDYHEKNSIPRSQMTRKRNEVNIRCYQYRRNGESVIRDQVKICISSMASSVSFQAGKLAVLTKSFWYDKLAK</sequence>
<dbReference type="EnsemblPlants" id="AET6Gv20217500.30">
    <property type="protein sequence ID" value="AET6Gv20217500.30"/>
    <property type="gene ID" value="AET6Gv20217500"/>
</dbReference>
<accession>A0A453N4X5</accession>
<reference evidence="2" key="5">
    <citation type="journal article" date="2021" name="G3 (Bethesda)">
        <title>Aegilops tauschii genome assembly Aet v5.0 features greater sequence contiguity and improved annotation.</title>
        <authorList>
            <person name="Wang L."/>
            <person name="Zhu T."/>
            <person name="Rodriguez J.C."/>
            <person name="Deal K.R."/>
            <person name="Dubcovsky J."/>
            <person name="McGuire P.E."/>
            <person name="Lux T."/>
            <person name="Spannagl M."/>
            <person name="Mayer K.F.X."/>
            <person name="Baldrich P."/>
            <person name="Meyers B.C."/>
            <person name="Huo N."/>
            <person name="Gu Y.Q."/>
            <person name="Zhou H."/>
            <person name="Devos K.M."/>
            <person name="Bennetzen J.L."/>
            <person name="Unver T."/>
            <person name="Budak H."/>
            <person name="Gulick P.J."/>
            <person name="Galiba G."/>
            <person name="Kalapos B."/>
            <person name="Nelson D.R."/>
            <person name="Li P."/>
            <person name="You F.M."/>
            <person name="Luo M.C."/>
            <person name="Dvorak J."/>
        </authorList>
    </citation>
    <scope>NUCLEOTIDE SEQUENCE [LARGE SCALE GENOMIC DNA]</scope>
    <source>
        <strain evidence="2">cv. AL8/78</strain>
    </source>
</reference>
<protein>
    <submittedName>
        <fullName evidence="2">Uncharacterized protein</fullName>
    </submittedName>
</protein>
<proteinExistence type="predicted"/>
<dbReference type="Gramene" id="AET6Gv20217500.30">
    <property type="protein sequence ID" value="AET6Gv20217500.30"/>
    <property type="gene ID" value="AET6Gv20217500"/>
</dbReference>